<dbReference type="InterPro" id="IPR018114">
    <property type="entry name" value="TRYPSIN_HIS"/>
</dbReference>
<dbReference type="PRINTS" id="PR00722">
    <property type="entry name" value="CHYMOTRYPSIN"/>
</dbReference>
<keyword evidence="1" id="KW-1015">Disulfide bond</keyword>
<dbReference type="AlphaFoldDB" id="A0A0L7RGH5"/>
<dbReference type="Pfam" id="PF00431">
    <property type="entry name" value="CUB"/>
    <property type="match status" value="1"/>
</dbReference>
<dbReference type="InterPro" id="IPR001314">
    <property type="entry name" value="Peptidase_S1A"/>
</dbReference>
<dbReference type="SUPFAM" id="SSF49854">
    <property type="entry name" value="Spermadhesin, CUB domain"/>
    <property type="match status" value="1"/>
</dbReference>
<name>A0A0L7RGH5_9HYME</name>
<dbReference type="PANTHER" id="PTHR24256">
    <property type="entry name" value="TRYPTASE-RELATED"/>
    <property type="match status" value="1"/>
</dbReference>
<reference evidence="7 8" key="1">
    <citation type="submission" date="2015-07" db="EMBL/GenBank/DDBJ databases">
        <title>The genome of Habropoda laboriosa.</title>
        <authorList>
            <person name="Pan H."/>
            <person name="Kapheim K."/>
        </authorList>
    </citation>
    <scope>NUCLEOTIDE SEQUENCE [LARGE SCALE GENOMIC DNA]</scope>
    <source>
        <strain evidence="7">0110345459</strain>
    </source>
</reference>
<evidence type="ECO:0000313" key="8">
    <source>
        <dbReference type="Proteomes" id="UP000053825"/>
    </source>
</evidence>
<dbReference type="Gene3D" id="2.40.10.10">
    <property type="entry name" value="Trypsin-like serine proteases"/>
    <property type="match status" value="1"/>
</dbReference>
<sequence length="388" mass="42368">TLLLLCWLVSLTKFSDAVDVGCNYYQDLTAATTYFVYNPEYPYSYQGPRSCMWTMMTDYRVNLTCTTQLPWSNNCSADRLSVQVSSKTTHQYCGDGQFSLLSDSSSMTVKLTVPTWSTGGRFLCEARAVKRPQDVENCRCGWKNPTRIVGGTNTGVNEFPMMAGIVDSINRNVFCGGTIVSSRYVVTAGHCIHERKVDQLGILVGDYDLSTGTDTNVTKLHRVMRAIIHPNYVGAGGMNDVAMLKTDTVIEFGNEVGPACLPFQHSPDTFGGCFVNVLGWGSTEFGGAPSDILQKVTLSVLTHLQCSKFYGNVSTDQICTYAEGKDSCQMDSGGPVLWENPTSRRLVLIGIISLGRGCALYGGVNVRVGAYIDWIVSVASDSTFCIIE</sequence>
<dbReference type="PROSITE" id="PS00134">
    <property type="entry name" value="TRYPSIN_HIS"/>
    <property type="match status" value="1"/>
</dbReference>
<organism evidence="7 8">
    <name type="scientific">Habropoda laboriosa</name>
    <dbReference type="NCBI Taxonomy" id="597456"/>
    <lineage>
        <taxon>Eukaryota</taxon>
        <taxon>Metazoa</taxon>
        <taxon>Ecdysozoa</taxon>
        <taxon>Arthropoda</taxon>
        <taxon>Hexapoda</taxon>
        <taxon>Insecta</taxon>
        <taxon>Pterygota</taxon>
        <taxon>Neoptera</taxon>
        <taxon>Endopterygota</taxon>
        <taxon>Hymenoptera</taxon>
        <taxon>Apocrita</taxon>
        <taxon>Aculeata</taxon>
        <taxon>Apoidea</taxon>
        <taxon>Anthophila</taxon>
        <taxon>Apidae</taxon>
        <taxon>Habropoda</taxon>
    </lineage>
</organism>
<dbReference type="FunFam" id="2.40.10.10:FF:000068">
    <property type="entry name" value="transmembrane protease serine 2"/>
    <property type="match status" value="1"/>
</dbReference>
<keyword evidence="8" id="KW-1185">Reference proteome</keyword>
<dbReference type="PROSITE" id="PS50240">
    <property type="entry name" value="TRYPSIN_DOM"/>
    <property type="match status" value="1"/>
</dbReference>
<dbReference type="GO" id="GO:0006508">
    <property type="term" value="P:proteolysis"/>
    <property type="evidence" value="ECO:0007669"/>
    <property type="project" value="UniProtKB-KW"/>
</dbReference>
<dbReference type="CDD" id="cd00041">
    <property type="entry name" value="CUB"/>
    <property type="match status" value="1"/>
</dbReference>
<keyword evidence="7" id="KW-0645">Protease</keyword>
<dbReference type="SUPFAM" id="SSF50494">
    <property type="entry name" value="Trypsin-like serine proteases"/>
    <property type="match status" value="1"/>
</dbReference>
<feature type="domain" description="CUB" evidence="5">
    <location>
        <begin position="22"/>
        <end position="129"/>
    </location>
</feature>
<accession>A0A0L7RGH5</accession>
<evidence type="ECO:0000313" key="7">
    <source>
        <dbReference type="EMBL" id="KOC70082.1"/>
    </source>
</evidence>
<comment type="similarity">
    <text evidence="2">Belongs to the peptidase S1 family. CLIP subfamily.</text>
</comment>
<feature type="chain" id="PRO_5005575311" evidence="4">
    <location>
        <begin position="18"/>
        <end position="388"/>
    </location>
</feature>
<evidence type="ECO:0000256" key="2">
    <source>
        <dbReference type="ARBA" id="ARBA00024195"/>
    </source>
</evidence>
<dbReference type="Pfam" id="PF00089">
    <property type="entry name" value="Trypsin"/>
    <property type="match status" value="1"/>
</dbReference>
<evidence type="ECO:0000256" key="1">
    <source>
        <dbReference type="ARBA" id="ARBA00023157"/>
    </source>
</evidence>
<dbReference type="InterPro" id="IPR009003">
    <property type="entry name" value="Peptidase_S1_PA"/>
</dbReference>
<dbReference type="STRING" id="597456.A0A0L7RGH5"/>
<dbReference type="InterPro" id="IPR043504">
    <property type="entry name" value="Peptidase_S1_PA_chymotrypsin"/>
</dbReference>
<evidence type="ECO:0000256" key="3">
    <source>
        <dbReference type="PROSITE-ProRule" id="PRU00059"/>
    </source>
</evidence>
<dbReference type="InterPro" id="IPR035914">
    <property type="entry name" value="Sperma_CUB_dom_sf"/>
</dbReference>
<dbReference type="InterPro" id="IPR051487">
    <property type="entry name" value="Ser/Thr_Proteases_Immune/Dev"/>
</dbReference>
<evidence type="ECO:0000256" key="4">
    <source>
        <dbReference type="SAM" id="SignalP"/>
    </source>
</evidence>
<dbReference type="Gene3D" id="2.60.120.290">
    <property type="entry name" value="Spermadhesin, CUB domain"/>
    <property type="match status" value="1"/>
</dbReference>
<dbReference type="EMBL" id="KQ414596">
    <property type="protein sequence ID" value="KOC70082.1"/>
    <property type="molecule type" value="Genomic_DNA"/>
</dbReference>
<feature type="signal peptide" evidence="4">
    <location>
        <begin position="1"/>
        <end position="17"/>
    </location>
</feature>
<gene>
    <name evidence="7" type="ORF">WH47_08343</name>
</gene>
<dbReference type="InterPro" id="IPR001254">
    <property type="entry name" value="Trypsin_dom"/>
</dbReference>
<dbReference type="PROSITE" id="PS01180">
    <property type="entry name" value="CUB"/>
    <property type="match status" value="1"/>
</dbReference>
<feature type="non-terminal residue" evidence="7">
    <location>
        <position position="1"/>
    </location>
</feature>
<dbReference type="Proteomes" id="UP000053825">
    <property type="component" value="Unassembled WGS sequence"/>
</dbReference>
<dbReference type="GO" id="GO:0004252">
    <property type="term" value="F:serine-type endopeptidase activity"/>
    <property type="evidence" value="ECO:0007669"/>
    <property type="project" value="InterPro"/>
</dbReference>
<evidence type="ECO:0000259" key="6">
    <source>
        <dbReference type="PROSITE" id="PS50240"/>
    </source>
</evidence>
<comment type="caution">
    <text evidence="3">Lacks conserved residue(s) required for the propagation of feature annotation.</text>
</comment>
<dbReference type="OrthoDB" id="6380398at2759"/>
<dbReference type="InterPro" id="IPR000859">
    <property type="entry name" value="CUB_dom"/>
</dbReference>
<keyword evidence="4" id="KW-0732">Signal</keyword>
<evidence type="ECO:0000259" key="5">
    <source>
        <dbReference type="PROSITE" id="PS01180"/>
    </source>
</evidence>
<proteinExistence type="inferred from homology"/>
<feature type="domain" description="Peptidase S1" evidence="6">
    <location>
        <begin position="148"/>
        <end position="380"/>
    </location>
</feature>
<protein>
    <submittedName>
        <fullName evidence="7">Venom serine protease 34</fullName>
    </submittedName>
</protein>
<keyword evidence="7" id="KW-0378">Hydrolase</keyword>
<dbReference type="SMART" id="SM00020">
    <property type="entry name" value="Tryp_SPc"/>
    <property type="match status" value="1"/>
</dbReference>
<dbReference type="CDD" id="cd00190">
    <property type="entry name" value="Tryp_SPc"/>
    <property type="match status" value="1"/>
</dbReference>